<dbReference type="InterPro" id="IPR002347">
    <property type="entry name" value="SDR_fam"/>
</dbReference>
<evidence type="ECO:0000256" key="9">
    <source>
        <dbReference type="ARBA" id="ARBA00026112"/>
    </source>
</evidence>
<evidence type="ECO:0000256" key="3">
    <source>
        <dbReference type="ARBA" id="ARBA00004991"/>
    </source>
</evidence>
<dbReference type="PANTHER" id="PTHR43550">
    <property type="entry name" value="3-KETODIHYDROSPHINGOSINE REDUCTASE"/>
    <property type="match status" value="1"/>
</dbReference>
<evidence type="ECO:0000256" key="6">
    <source>
        <dbReference type="ARBA" id="ARBA00022919"/>
    </source>
</evidence>
<dbReference type="OrthoDB" id="10267115at2759"/>
<keyword evidence="6" id="KW-0746">Sphingolipid metabolism</keyword>
<dbReference type="PRINTS" id="PR00081">
    <property type="entry name" value="GDHRDH"/>
</dbReference>
<dbReference type="Gene3D" id="3.40.50.720">
    <property type="entry name" value="NAD(P)-binding Rossmann-like Domain"/>
    <property type="match status" value="1"/>
</dbReference>
<name>A0A9P6EBB3_9AGAR</name>
<dbReference type="InterPro" id="IPR045022">
    <property type="entry name" value="KDSR-like"/>
</dbReference>
<comment type="pathway">
    <text evidence="2">Lipid metabolism; sphingolipid metabolism.</text>
</comment>
<feature type="transmembrane region" description="Helical" evidence="12">
    <location>
        <begin position="149"/>
        <end position="167"/>
    </location>
</feature>
<evidence type="ECO:0000256" key="1">
    <source>
        <dbReference type="ARBA" id="ARBA00004240"/>
    </source>
</evidence>
<sequence>MFSKKWNPDGKHVYITGGSTGLGLSLAQLLTKKGAHVSIVARNQDKLDKALASLEELRVNPSQILKAYSHSLDTASASTEALEAACHPFEGQAPDAVVTCAGGAAPGFFVELEEKDLFNGMQNNYWVQAWTAWAAAKKMAQQKKKGSKIVLVSSTLGLMSMLGWASYAPAKHALRGLADTLHSEMMLYGVSVSIFFPPTMSTPGLDQENKTKPAIVWKIEEGDGVLLTADQAAVSLWKGIEKGDAHITADFSTSLFRASGRGAMPRNNWILDGLYDFVAYIAVPFWRAGVDNQVRGHIQEHEEYLGKKGFYA</sequence>
<gene>
    <name evidence="13" type="ORF">CPB83DRAFT_858294</name>
</gene>
<comment type="pathway">
    <text evidence="3">Sphingolipid metabolism.</text>
</comment>
<evidence type="ECO:0000256" key="5">
    <source>
        <dbReference type="ARBA" id="ARBA00022857"/>
    </source>
</evidence>
<accession>A0A9P6EBB3</accession>
<keyword evidence="12" id="KW-1133">Transmembrane helix</keyword>
<evidence type="ECO:0000256" key="12">
    <source>
        <dbReference type="SAM" id="Phobius"/>
    </source>
</evidence>
<comment type="function">
    <text evidence="10">Catalyzes the reduction of 3'-oxosphinganine (3-ketodihydrosphingosine/KDS) to sphinganine (dihydrosphingosine/DHS), the second step of de novo sphingolipid biosynthesis.</text>
</comment>
<evidence type="ECO:0000256" key="10">
    <source>
        <dbReference type="ARBA" id="ARBA00044737"/>
    </source>
</evidence>
<comment type="catalytic activity">
    <reaction evidence="11">
        <text>sphinganine + NADP(+) = 3-oxosphinganine + NADPH + H(+)</text>
        <dbReference type="Rhea" id="RHEA:22640"/>
        <dbReference type="ChEBI" id="CHEBI:15378"/>
        <dbReference type="ChEBI" id="CHEBI:57783"/>
        <dbReference type="ChEBI" id="CHEBI:57817"/>
        <dbReference type="ChEBI" id="CHEBI:58299"/>
        <dbReference type="ChEBI" id="CHEBI:58349"/>
        <dbReference type="EC" id="1.1.1.102"/>
    </reaction>
    <physiologicalReaction direction="right-to-left" evidence="11">
        <dbReference type="Rhea" id="RHEA:22642"/>
    </physiologicalReaction>
</comment>
<dbReference type="GO" id="GO:0006666">
    <property type="term" value="P:3-keto-sphinganine metabolic process"/>
    <property type="evidence" value="ECO:0007669"/>
    <property type="project" value="InterPro"/>
</dbReference>
<keyword evidence="14" id="KW-1185">Reference proteome</keyword>
<dbReference type="PANTHER" id="PTHR43550:SF3">
    <property type="entry name" value="3-KETODIHYDROSPHINGOSINE REDUCTASE"/>
    <property type="match status" value="1"/>
</dbReference>
<dbReference type="GO" id="GO:0030148">
    <property type="term" value="P:sphingolipid biosynthetic process"/>
    <property type="evidence" value="ECO:0007669"/>
    <property type="project" value="InterPro"/>
</dbReference>
<dbReference type="EC" id="1.1.1.102" evidence="9"/>
<evidence type="ECO:0000256" key="2">
    <source>
        <dbReference type="ARBA" id="ARBA00004760"/>
    </source>
</evidence>
<dbReference type="AlphaFoldDB" id="A0A9P6EBB3"/>
<proteinExistence type="predicted"/>
<dbReference type="Pfam" id="PF00106">
    <property type="entry name" value="adh_short"/>
    <property type="match status" value="1"/>
</dbReference>
<evidence type="ECO:0000256" key="4">
    <source>
        <dbReference type="ARBA" id="ARBA00022824"/>
    </source>
</evidence>
<dbReference type="InterPro" id="IPR036291">
    <property type="entry name" value="NAD(P)-bd_dom_sf"/>
</dbReference>
<keyword evidence="8" id="KW-0443">Lipid metabolism</keyword>
<evidence type="ECO:0000256" key="7">
    <source>
        <dbReference type="ARBA" id="ARBA00023002"/>
    </source>
</evidence>
<dbReference type="CDD" id="cd08939">
    <property type="entry name" value="KDSR-like_SDR_c"/>
    <property type="match status" value="1"/>
</dbReference>
<evidence type="ECO:0000256" key="11">
    <source>
        <dbReference type="ARBA" id="ARBA00048930"/>
    </source>
</evidence>
<dbReference type="GO" id="GO:0047560">
    <property type="term" value="F:3-dehydrosphinganine reductase activity"/>
    <property type="evidence" value="ECO:0007669"/>
    <property type="project" value="UniProtKB-EC"/>
</dbReference>
<evidence type="ECO:0000313" key="13">
    <source>
        <dbReference type="EMBL" id="KAF9526241.1"/>
    </source>
</evidence>
<keyword evidence="4" id="KW-0256">Endoplasmic reticulum</keyword>
<dbReference type="FunFam" id="3.40.50.720:FF:000468">
    <property type="entry name" value="Short-chain dehydrogenase, putative"/>
    <property type="match status" value="1"/>
</dbReference>
<keyword evidence="12" id="KW-0812">Transmembrane</keyword>
<protein>
    <recommendedName>
        <fullName evidence="9">3-dehydrosphinganine reductase</fullName>
        <ecNumber evidence="9">1.1.1.102</ecNumber>
    </recommendedName>
</protein>
<comment type="subcellular location">
    <subcellularLocation>
        <location evidence="1">Endoplasmic reticulum</location>
    </subcellularLocation>
</comment>
<reference evidence="13" key="1">
    <citation type="submission" date="2020-11" db="EMBL/GenBank/DDBJ databases">
        <authorList>
            <consortium name="DOE Joint Genome Institute"/>
            <person name="Ahrendt S."/>
            <person name="Riley R."/>
            <person name="Andreopoulos W."/>
            <person name="Labutti K."/>
            <person name="Pangilinan J."/>
            <person name="Ruiz-Duenas F.J."/>
            <person name="Barrasa J.M."/>
            <person name="Sanchez-Garcia M."/>
            <person name="Camarero S."/>
            <person name="Miyauchi S."/>
            <person name="Serrano A."/>
            <person name="Linde D."/>
            <person name="Babiker R."/>
            <person name="Drula E."/>
            <person name="Ayuso-Fernandez I."/>
            <person name="Pacheco R."/>
            <person name="Padilla G."/>
            <person name="Ferreira P."/>
            <person name="Barriuso J."/>
            <person name="Kellner H."/>
            <person name="Castanera R."/>
            <person name="Alfaro M."/>
            <person name="Ramirez L."/>
            <person name="Pisabarro A.G."/>
            <person name="Kuo A."/>
            <person name="Tritt A."/>
            <person name="Lipzen A."/>
            <person name="He G."/>
            <person name="Yan M."/>
            <person name="Ng V."/>
            <person name="Cullen D."/>
            <person name="Martin F."/>
            <person name="Rosso M.-N."/>
            <person name="Henrissat B."/>
            <person name="Hibbett D."/>
            <person name="Martinez A.T."/>
            <person name="Grigoriev I.V."/>
        </authorList>
    </citation>
    <scope>NUCLEOTIDE SEQUENCE</scope>
    <source>
        <strain evidence="13">CBS 506.95</strain>
    </source>
</reference>
<dbReference type="Proteomes" id="UP000807306">
    <property type="component" value="Unassembled WGS sequence"/>
</dbReference>
<keyword evidence="12" id="KW-0472">Membrane</keyword>
<dbReference type="GO" id="GO:0005789">
    <property type="term" value="C:endoplasmic reticulum membrane"/>
    <property type="evidence" value="ECO:0007669"/>
    <property type="project" value="TreeGrafter"/>
</dbReference>
<organism evidence="13 14">
    <name type="scientific">Crepidotus variabilis</name>
    <dbReference type="NCBI Taxonomy" id="179855"/>
    <lineage>
        <taxon>Eukaryota</taxon>
        <taxon>Fungi</taxon>
        <taxon>Dikarya</taxon>
        <taxon>Basidiomycota</taxon>
        <taxon>Agaricomycotina</taxon>
        <taxon>Agaricomycetes</taxon>
        <taxon>Agaricomycetidae</taxon>
        <taxon>Agaricales</taxon>
        <taxon>Agaricineae</taxon>
        <taxon>Crepidotaceae</taxon>
        <taxon>Crepidotus</taxon>
    </lineage>
</organism>
<keyword evidence="7" id="KW-0560">Oxidoreductase</keyword>
<dbReference type="SUPFAM" id="SSF51735">
    <property type="entry name" value="NAD(P)-binding Rossmann-fold domains"/>
    <property type="match status" value="1"/>
</dbReference>
<comment type="caution">
    <text evidence="13">The sequence shown here is derived from an EMBL/GenBank/DDBJ whole genome shotgun (WGS) entry which is preliminary data.</text>
</comment>
<keyword evidence="5" id="KW-0521">NADP</keyword>
<dbReference type="EMBL" id="MU157874">
    <property type="protein sequence ID" value="KAF9526241.1"/>
    <property type="molecule type" value="Genomic_DNA"/>
</dbReference>
<evidence type="ECO:0000256" key="8">
    <source>
        <dbReference type="ARBA" id="ARBA00023098"/>
    </source>
</evidence>
<evidence type="ECO:0000313" key="14">
    <source>
        <dbReference type="Proteomes" id="UP000807306"/>
    </source>
</evidence>